<accession>A0ABN6Q3U3</accession>
<dbReference type="Proteomes" id="UP001055453">
    <property type="component" value="Chromosome"/>
</dbReference>
<name>A0ABN6Q3U3_NOSCO</name>
<protein>
    <submittedName>
        <fullName evidence="2">Twitching motility protein PilT</fullName>
    </submittedName>
</protein>
<evidence type="ECO:0000313" key="2">
    <source>
        <dbReference type="EMBL" id="BDI17901.1"/>
    </source>
</evidence>
<dbReference type="RefSeq" id="WP_251955692.1">
    <property type="nucleotide sequence ID" value="NZ_AP025732.1"/>
</dbReference>
<dbReference type="InterPro" id="IPR002716">
    <property type="entry name" value="PIN_dom"/>
</dbReference>
<keyword evidence="3" id="KW-1185">Reference proteome</keyword>
<feature type="domain" description="PIN" evidence="1">
    <location>
        <begin position="2"/>
        <end position="115"/>
    </location>
</feature>
<evidence type="ECO:0000259" key="1">
    <source>
        <dbReference type="Pfam" id="PF13470"/>
    </source>
</evidence>
<reference evidence="2" key="1">
    <citation type="submission" date="2022-04" db="EMBL/GenBank/DDBJ databases">
        <title>Complete genome sequence of a cyanobacterium, Nostoc sp. SO-36, isolated in Antarctica.</title>
        <authorList>
            <person name="Kanesaki Y."/>
            <person name="Effendi D."/>
            <person name="Sakamoto T."/>
            <person name="Ohtani S."/>
            <person name="Awai K."/>
        </authorList>
    </citation>
    <scope>NUCLEOTIDE SEQUENCE</scope>
    <source>
        <strain evidence="2">SO-36</strain>
    </source>
</reference>
<evidence type="ECO:0000313" key="3">
    <source>
        <dbReference type="Proteomes" id="UP001055453"/>
    </source>
</evidence>
<dbReference type="InterPro" id="IPR029060">
    <property type="entry name" value="PIN-like_dom_sf"/>
</dbReference>
<dbReference type="EMBL" id="AP025732">
    <property type="protein sequence ID" value="BDI17901.1"/>
    <property type="molecule type" value="Genomic_DNA"/>
</dbReference>
<gene>
    <name evidence="2" type="ORF">ANSO36C_37030</name>
</gene>
<dbReference type="Gene3D" id="3.40.50.1010">
    <property type="entry name" value="5'-nuclease"/>
    <property type="match status" value="1"/>
</dbReference>
<sequence>MRVLIDTNVVLDFLQERELFVEEAARLFQRIDAGEVQGFIAATTITNIYYIVRRTAGVKVAQDAIIQVLIDLHICPVERTILEQAIALNFQDFEDAVQYACGMAHGVDAIITRDVSGFVDAAIPVMSPKELDRILASE</sequence>
<proteinExistence type="predicted"/>
<dbReference type="SUPFAM" id="SSF88723">
    <property type="entry name" value="PIN domain-like"/>
    <property type="match status" value="1"/>
</dbReference>
<dbReference type="Pfam" id="PF13470">
    <property type="entry name" value="PIN_3"/>
    <property type="match status" value="1"/>
</dbReference>
<organism evidence="2 3">
    <name type="scientific">Nostoc cf. commune SO-36</name>
    <dbReference type="NCBI Taxonomy" id="449208"/>
    <lineage>
        <taxon>Bacteria</taxon>
        <taxon>Bacillati</taxon>
        <taxon>Cyanobacteriota</taxon>
        <taxon>Cyanophyceae</taxon>
        <taxon>Nostocales</taxon>
        <taxon>Nostocaceae</taxon>
        <taxon>Nostoc</taxon>
    </lineage>
</organism>